<feature type="transmembrane region" description="Helical" evidence="14">
    <location>
        <begin position="83"/>
        <end position="104"/>
    </location>
</feature>
<dbReference type="HAMAP" id="MF_02239">
    <property type="entry name" value="HemJ"/>
    <property type="match status" value="1"/>
</dbReference>
<comment type="caution">
    <text evidence="16">The sequence shown here is derived from an EMBL/GenBank/DDBJ whole genome shotgun (WGS) entry which is preliminary data.</text>
</comment>
<dbReference type="Proteomes" id="UP001171111">
    <property type="component" value="Unassembled WGS sequence"/>
</dbReference>
<evidence type="ECO:0000256" key="5">
    <source>
        <dbReference type="ARBA" id="ARBA00022475"/>
    </source>
</evidence>
<proteinExistence type="inferred from homology"/>
<keyword evidence="7 14" id="KW-0812">Transmembrane</keyword>
<evidence type="ECO:0000256" key="6">
    <source>
        <dbReference type="ARBA" id="ARBA00022617"/>
    </source>
</evidence>
<comment type="similarity">
    <text evidence="3 14 15">Belongs to the HemJ family.</text>
</comment>
<evidence type="ECO:0000256" key="4">
    <source>
        <dbReference type="ARBA" id="ARBA00017504"/>
    </source>
</evidence>
<feature type="transmembrane region" description="Helical" evidence="14">
    <location>
        <begin position="51"/>
        <end position="71"/>
    </location>
</feature>
<evidence type="ECO:0000256" key="2">
    <source>
        <dbReference type="ARBA" id="ARBA00005073"/>
    </source>
</evidence>
<evidence type="ECO:0000256" key="12">
    <source>
        <dbReference type="ARBA" id="ARBA00023136"/>
    </source>
</evidence>
<evidence type="ECO:0000256" key="1">
    <source>
        <dbReference type="ARBA" id="ARBA00004651"/>
    </source>
</evidence>
<dbReference type="PIRSF" id="PIRSF004638">
    <property type="entry name" value="UCP004638"/>
    <property type="match status" value="1"/>
</dbReference>
<accession>A0ABT8T7J2</accession>
<evidence type="ECO:0000256" key="14">
    <source>
        <dbReference type="HAMAP-Rule" id="MF_02239"/>
    </source>
</evidence>
<comment type="cofactor">
    <cofactor evidence="14 15">
        <name>heme b</name>
        <dbReference type="ChEBI" id="CHEBI:60344"/>
    </cofactor>
    <text evidence="14 15">Binds 1 heme b (iron(II)-protoporphyrin IX) group per subunit.</text>
</comment>
<evidence type="ECO:0000256" key="10">
    <source>
        <dbReference type="ARBA" id="ARBA00023002"/>
    </source>
</evidence>
<comment type="pathway">
    <text evidence="2 14 15">Porphyrin-containing compound metabolism; protoporphyrin-IX biosynthesis; protoporphyrin-IX from protoporphyrinogen-IX: step 1/1.</text>
</comment>
<comment type="catalytic activity">
    <reaction evidence="13 14 15">
        <text>protoporphyrinogen IX + 3 A = protoporphyrin IX + 3 AH2</text>
        <dbReference type="Rhea" id="RHEA:62000"/>
        <dbReference type="ChEBI" id="CHEBI:13193"/>
        <dbReference type="ChEBI" id="CHEBI:17499"/>
        <dbReference type="ChEBI" id="CHEBI:57306"/>
        <dbReference type="ChEBI" id="CHEBI:57307"/>
    </reaction>
</comment>
<dbReference type="RefSeq" id="WP_273930158.1">
    <property type="nucleotide sequence ID" value="NZ_JAQSLJ010000001.1"/>
</dbReference>
<evidence type="ECO:0000256" key="11">
    <source>
        <dbReference type="ARBA" id="ARBA00023004"/>
    </source>
</evidence>
<evidence type="ECO:0000256" key="8">
    <source>
        <dbReference type="ARBA" id="ARBA00022723"/>
    </source>
</evidence>
<feature type="transmembrane region" description="Helical" evidence="14">
    <location>
        <begin position="6"/>
        <end position="30"/>
    </location>
</feature>
<dbReference type="InterPro" id="IPR005265">
    <property type="entry name" value="HemJ-like"/>
</dbReference>
<keyword evidence="8 14" id="KW-0479">Metal-binding</keyword>
<evidence type="ECO:0000256" key="13">
    <source>
        <dbReference type="ARBA" id="ARBA00048390"/>
    </source>
</evidence>
<feature type="binding site" description="axial binding residue" evidence="14">
    <location>
        <position position="86"/>
    </location>
    <ligand>
        <name>heme</name>
        <dbReference type="ChEBI" id="CHEBI:30413"/>
    </ligand>
    <ligandPart>
        <name>Fe</name>
        <dbReference type="ChEBI" id="CHEBI:18248"/>
    </ligandPart>
</feature>
<feature type="transmembrane region" description="Helical" evidence="14">
    <location>
        <begin position="125"/>
        <end position="142"/>
    </location>
</feature>
<keyword evidence="17" id="KW-1185">Reference proteome</keyword>
<comment type="function">
    <text evidence="14 15">Catalyzes the oxidation of protoporphyrinogen IX to protoporphyrin IX.</text>
</comment>
<name>A0ABT8T7J2_9BACT</name>
<dbReference type="PANTHER" id="PTHR40255:SF1">
    <property type="entry name" value="PROTOPORPHYRINOGEN IX OXIDASE"/>
    <property type="match status" value="1"/>
</dbReference>
<sequence>MDYFWVKFVHFCAFISWMAMLFYLPRLYVYHAEHRQNSGFCDVVKIQERKLYNGIGWLGLGITLLSGLYLLHLKPELMQMPYFHLKLTAAVLLIIYHFSLGYFLRSFRLGKCALPGKFFRVWNEVPTLIMFAIIYAMIVWANS</sequence>
<evidence type="ECO:0000256" key="9">
    <source>
        <dbReference type="ARBA" id="ARBA00022989"/>
    </source>
</evidence>
<evidence type="ECO:0000256" key="7">
    <source>
        <dbReference type="ARBA" id="ARBA00022692"/>
    </source>
</evidence>
<comment type="subunit">
    <text evidence="14">Homodimer.</text>
</comment>
<evidence type="ECO:0000313" key="17">
    <source>
        <dbReference type="Proteomes" id="UP001171111"/>
    </source>
</evidence>
<dbReference type="Pfam" id="PF03653">
    <property type="entry name" value="UPF0093"/>
    <property type="match status" value="1"/>
</dbReference>
<keyword evidence="5 14" id="KW-1003">Cell membrane</keyword>
<evidence type="ECO:0000256" key="15">
    <source>
        <dbReference type="PIRNR" id="PIRNR004638"/>
    </source>
</evidence>
<reference evidence="16 17" key="1">
    <citation type="submission" date="2023-06" db="EMBL/GenBank/DDBJ databases">
        <title>Campylobacter magnum sp. nov., isolated from cecal contents of domestic pigs (Sus scrofa domesticus).</title>
        <authorList>
            <person name="Papic B."/>
            <person name="Gruntar I."/>
        </authorList>
    </citation>
    <scope>NUCLEOTIDE SEQUENCE [LARGE SCALE GENOMIC DNA]</scope>
    <source>
        <strain evidence="17">34484-21</strain>
    </source>
</reference>
<dbReference type="EC" id="1.3.99.-" evidence="14 15"/>
<dbReference type="PANTHER" id="PTHR40255">
    <property type="entry name" value="UPF0093 MEMBRANE PROTEIN SLR1790"/>
    <property type="match status" value="1"/>
</dbReference>
<keyword evidence="6 14" id="KW-0349">Heme</keyword>
<organism evidence="16 17">
    <name type="scientific">Campylobacter magnus</name>
    <dbReference type="NCBI Taxonomy" id="3026462"/>
    <lineage>
        <taxon>Bacteria</taxon>
        <taxon>Pseudomonadati</taxon>
        <taxon>Campylobacterota</taxon>
        <taxon>Epsilonproteobacteria</taxon>
        <taxon>Campylobacterales</taxon>
        <taxon>Campylobacteraceae</taxon>
        <taxon>Campylobacter</taxon>
    </lineage>
</organism>
<protein>
    <recommendedName>
        <fullName evidence="4 14">Protoporphyrinogen IX oxidase</fullName>
        <shortName evidence="14">PPO</shortName>
        <ecNumber evidence="14 15">1.3.99.-</ecNumber>
    </recommendedName>
</protein>
<gene>
    <name evidence="16" type="ORF">Q2362_05700</name>
</gene>
<comment type="subcellular location">
    <subcellularLocation>
        <location evidence="1 14">Cell membrane</location>
        <topology evidence="1 14">Multi-pass membrane protein</topology>
    </subcellularLocation>
</comment>
<keyword evidence="11 14" id="KW-0408">Iron</keyword>
<evidence type="ECO:0000313" key="16">
    <source>
        <dbReference type="EMBL" id="MDO2409592.1"/>
    </source>
</evidence>
<dbReference type="EMBL" id="JAULJQ010000006">
    <property type="protein sequence ID" value="MDO2409592.1"/>
    <property type="molecule type" value="Genomic_DNA"/>
</dbReference>
<keyword evidence="12 14" id="KW-0472">Membrane</keyword>
<evidence type="ECO:0000256" key="3">
    <source>
        <dbReference type="ARBA" id="ARBA00006501"/>
    </source>
</evidence>
<keyword evidence="9 14" id="KW-1133">Transmembrane helix</keyword>
<keyword evidence="10 14" id="KW-0560">Oxidoreductase</keyword>
<feature type="binding site" description="axial binding residue" evidence="14">
    <location>
        <position position="10"/>
    </location>
    <ligand>
        <name>heme</name>
        <dbReference type="ChEBI" id="CHEBI:30413"/>
    </ligand>
    <ligandPart>
        <name>Fe</name>
        <dbReference type="ChEBI" id="CHEBI:18248"/>
    </ligandPart>
</feature>